<dbReference type="AlphaFoldDB" id="A0A182FZC6"/>
<accession>A0A182FZC6</accession>
<sequence length="63" mass="6757">MCVRVHLCGANWPLLCVCVCGAKQQLIALGGSRVDPSLAWYAANNAAICDFRASVNGRRLLLP</sequence>
<organism evidence="1 2">
    <name type="scientific">Anopheles albimanus</name>
    <name type="common">New world malaria mosquito</name>
    <dbReference type="NCBI Taxonomy" id="7167"/>
    <lineage>
        <taxon>Eukaryota</taxon>
        <taxon>Metazoa</taxon>
        <taxon>Ecdysozoa</taxon>
        <taxon>Arthropoda</taxon>
        <taxon>Hexapoda</taxon>
        <taxon>Insecta</taxon>
        <taxon>Pterygota</taxon>
        <taxon>Neoptera</taxon>
        <taxon>Endopterygota</taxon>
        <taxon>Diptera</taxon>
        <taxon>Nematocera</taxon>
        <taxon>Culicoidea</taxon>
        <taxon>Culicidae</taxon>
        <taxon>Anophelinae</taxon>
        <taxon>Anopheles</taxon>
    </lineage>
</organism>
<name>A0A182FZC6_ANOAL</name>
<evidence type="ECO:0000313" key="1">
    <source>
        <dbReference type="EnsemblMetazoa" id="AALB014942-PA"/>
    </source>
</evidence>
<protein>
    <submittedName>
        <fullName evidence="1">Uncharacterized protein</fullName>
    </submittedName>
</protein>
<dbReference type="Proteomes" id="UP000069272">
    <property type="component" value="Chromosome 3R"/>
</dbReference>
<proteinExistence type="predicted"/>
<reference evidence="1" key="2">
    <citation type="submission" date="2022-08" db="UniProtKB">
        <authorList>
            <consortium name="EnsemblMetazoa"/>
        </authorList>
    </citation>
    <scope>IDENTIFICATION</scope>
    <source>
        <strain evidence="1">STECLA/ALBI9_A</strain>
    </source>
</reference>
<keyword evidence="2" id="KW-1185">Reference proteome</keyword>
<evidence type="ECO:0000313" key="2">
    <source>
        <dbReference type="Proteomes" id="UP000069272"/>
    </source>
</evidence>
<dbReference type="EnsemblMetazoa" id="AALB014942-RA">
    <property type="protein sequence ID" value="AALB014942-PA"/>
    <property type="gene ID" value="AALB014942"/>
</dbReference>
<dbReference type="VEuPathDB" id="VectorBase:AALB014942"/>
<reference evidence="1 2" key="1">
    <citation type="journal article" date="2017" name="G3 (Bethesda)">
        <title>The Physical Genome Mapping of Anopheles albimanus Corrected Scaffold Misassemblies and Identified Interarm Rearrangements in Genus Anopheles.</title>
        <authorList>
            <person name="Artemov G.N."/>
            <person name="Peery A.N."/>
            <person name="Jiang X."/>
            <person name="Tu Z."/>
            <person name="Stegniy V.N."/>
            <person name="Sharakhova M.V."/>
            <person name="Sharakhov I.V."/>
        </authorList>
    </citation>
    <scope>NUCLEOTIDE SEQUENCE [LARGE SCALE GENOMIC DNA]</scope>
    <source>
        <strain evidence="1 2">ALBI9_A</strain>
    </source>
</reference>